<name>A0ABV4YCH3_9CYAN</name>
<dbReference type="Gene3D" id="3.30.565.10">
    <property type="entry name" value="Histidine kinase-like ATPase, C-terminal domain"/>
    <property type="match status" value="1"/>
</dbReference>
<dbReference type="SUPFAM" id="SSF47384">
    <property type="entry name" value="Homodimeric domain of signal transducing histidine kinase"/>
    <property type="match status" value="1"/>
</dbReference>
<dbReference type="InterPro" id="IPR050351">
    <property type="entry name" value="BphY/WalK/GraS-like"/>
</dbReference>
<dbReference type="PANTHER" id="PTHR45453:SF1">
    <property type="entry name" value="PHOSPHATE REGULON SENSOR PROTEIN PHOR"/>
    <property type="match status" value="1"/>
</dbReference>
<dbReference type="Gene3D" id="3.30.450.20">
    <property type="entry name" value="PAS domain"/>
    <property type="match status" value="1"/>
</dbReference>
<organism evidence="11 12">
    <name type="scientific">Floridaenema fluviatile BLCC-F154</name>
    <dbReference type="NCBI Taxonomy" id="3153640"/>
    <lineage>
        <taxon>Bacteria</taxon>
        <taxon>Bacillati</taxon>
        <taxon>Cyanobacteriota</taxon>
        <taxon>Cyanophyceae</taxon>
        <taxon>Oscillatoriophycideae</taxon>
        <taxon>Aerosakkonematales</taxon>
        <taxon>Aerosakkonemataceae</taxon>
        <taxon>Floridanema</taxon>
        <taxon>Floridanema fluviatile</taxon>
    </lineage>
</organism>
<dbReference type="InterPro" id="IPR003661">
    <property type="entry name" value="HisK_dim/P_dom"/>
</dbReference>
<keyword evidence="3" id="KW-0597">Phosphoprotein</keyword>
<comment type="caution">
    <text evidence="11">The sequence shown here is derived from an EMBL/GenBank/DDBJ whole genome shotgun (WGS) entry which is preliminary data.</text>
</comment>
<feature type="domain" description="Histidine kinase" evidence="10">
    <location>
        <begin position="202"/>
        <end position="437"/>
    </location>
</feature>
<dbReference type="Proteomes" id="UP001576776">
    <property type="component" value="Unassembled WGS sequence"/>
</dbReference>
<evidence type="ECO:0000313" key="11">
    <source>
        <dbReference type="EMBL" id="MFB2936516.1"/>
    </source>
</evidence>
<dbReference type="PANTHER" id="PTHR45453">
    <property type="entry name" value="PHOSPHATE REGULON SENSOR PROTEIN PHOR"/>
    <property type="match status" value="1"/>
</dbReference>
<dbReference type="SMART" id="SM00387">
    <property type="entry name" value="HATPase_c"/>
    <property type="match status" value="1"/>
</dbReference>
<evidence type="ECO:0000256" key="9">
    <source>
        <dbReference type="SAM" id="Phobius"/>
    </source>
</evidence>
<feature type="transmembrane region" description="Helical" evidence="9">
    <location>
        <begin position="6"/>
        <end position="22"/>
    </location>
</feature>
<keyword evidence="4" id="KW-0808">Transferase</keyword>
<dbReference type="InterPro" id="IPR036097">
    <property type="entry name" value="HisK_dim/P_sf"/>
</dbReference>
<protein>
    <recommendedName>
        <fullName evidence="2">histidine kinase</fullName>
        <ecNumber evidence="2">2.7.13.3</ecNumber>
    </recommendedName>
</protein>
<dbReference type="CDD" id="cd00075">
    <property type="entry name" value="HATPase"/>
    <property type="match status" value="1"/>
</dbReference>
<dbReference type="SUPFAM" id="SSF55874">
    <property type="entry name" value="ATPase domain of HSP90 chaperone/DNA topoisomerase II/histidine kinase"/>
    <property type="match status" value="1"/>
</dbReference>
<dbReference type="SMART" id="SM00091">
    <property type="entry name" value="PAS"/>
    <property type="match status" value="1"/>
</dbReference>
<dbReference type="InterPro" id="IPR036890">
    <property type="entry name" value="HATPase_C_sf"/>
</dbReference>
<keyword evidence="9" id="KW-0812">Transmembrane</keyword>
<accession>A0ABV4YCH3</accession>
<keyword evidence="6" id="KW-0902">Two-component regulatory system</keyword>
<evidence type="ECO:0000256" key="4">
    <source>
        <dbReference type="ARBA" id="ARBA00022679"/>
    </source>
</evidence>
<proteinExistence type="predicted"/>
<dbReference type="Pfam" id="PF13188">
    <property type="entry name" value="PAS_8"/>
    <property type="match status" value="1"/>
</dbReference>
<dbReference type="Pfam" id="PF02518">
    <property type="entry name" value="HATPase_c"/>
    <property type="match status" value="1"/>
</dbReference>
<gene>
    <name evidence="11" type="ORF">ACE1B6_14800</name>
</gene>
<dbReference type="GO" id="GO:0016301">
    <property type="term" value="F:kinase activity"/>
    <property type="evidence" value="ECO:0007669"/>
    <property type="project" value="UniProtKB-KW"/>
</dbReference>
<reference evidence="11 12" key="1">
    <citation type="submission" date="2024-09" db="EMBL/GenBank/DDBJ databases">
        <title>Floridaenema gen nov. (Aerosakkonemataceae, Aerosakkonematales ord. nov., Cyanobacteria) from benthic tropical and subtropical fresh waters, with the description of four new species.</title>
        <authorList>
            <person name="Moretto J.A."/>
            <person name="Berthold D.E."/>
            <person name="Lefler F.W."/>
            <person name="Huang I.-S."/>
            <person name="Laughinghouse H. IV."/>
        </authorList>
    </citation>
    <scope>NUCLEOTIDE SEQUENCE [LARGE SCALE GENOMIC DNA]</scope>
    <source>
        <strain evidence="11 12">BLCC-F154</strain>
    </source>
</reference>
<sequence>MFILEFLIGLLVGLGICLLWRIRFNQHLKRLLLALQIPGTDSALPLVSRLRRGVTLVNQHRQLLESEIQTWQQILQVAPSGFLMLDEENQLIWCNEQARQMLNIDRWELGQVRLLLEVVRSYELDVLIDQTRHQQQPIKQEWVFHPTYSNTETGEYQEHLKPKSLTVRATSLPLSNGRVGVFLENRQALAEFSQAQNRWVSDLAHELRTPLTSIHLVAEALQDRLEPPLSRWVERLLPEVNRLITLVQDWLELSQLETDSSNQLRRKPLDLHSLICSVWQSLEPLSNAKNLNLNYFGPESLPIEADESRLYRVFLNILDNSIKYSPTDGEIRVEAKLLPQIDIPKFVEVNIIDCGPGFPEPDLPYVFERLYRGDPSRKRQNKSDLEQESTIKSSTTGSGLGLAIVRQIILAHGGSVTAKNHPQTGGAWLTIELHLDTHTLFGK</sequence>
<evidence type="ECO:0000256" key="7">
    <source>
        <dbReference type="ARBA" id="ARBA00023136"/>
    </source>
</evidence>
<dbReference type="InterPro" id="IPR005467">
    <property type="entry name" value="His_kinase_dom"/>
</dbReference>
<dbReference type="SMART" id="SM00388">
    <property type="entry name" value="HisKA"/>
    <property type="match status" value="1"/>
</dbReference>
<dbReference type="PROSITE" id="PS50109">
    <property type="entry name" value="HIS_KIN"/>
    <property type="match status" value="1"/>
</dbReference>
<dbReference type="Gene3D" id="1.10.287.130">
    <property type="match status" value="1"/>
</dbReference>
<dbReference type="InterPro" id="IPR000014">
    <property type="entry name" value="PAS"/>
</dbReference>
<feature type="compositionally biased region" description="Basic and acidic residues" evidence="8">
    <location>
        <begin position="375"/>
        <end position="385"/>
    </location>
</feature>
<dbReference type="EMBL" id="JBHFNS010000058">
    <property type="protein sequence ID" value="MFB2936516.1"/>
    <property type="molecule type" value="Genomic_DNA"/>
</dbReference>
<dbReference type="PRINTS" id="PR00344">
    <property type="entry name" value="BCTRLSENSOR"/>
</dbReference>
<evidence type="ECO:0000259" key="10">
    <source>
        <dbReference type="PROSITE" id="PS50109"/>
    </source>
</evidence>
<comment type="catalytic activity">
    <reaction evidence="1">
        <text>ATP + protein L-histidine = ADP + protein N-phospho-L-histidine.</text>
        <dbReference type="EC" id="2.7.13.3"/>
    </reaction>
</comment>
<dbReference type="CDD" id="cd00082">
    <property type="entry name" value="HisKA"/>
    <property type="match status" value="1"/>
</dbReference>
<dbReference type="EC" id="2.7.13.3" evidence="2"/>
<feature type="region of interest" description="Disordered" evidence="8">
    <location>
        <begin position="375"/>
        <end position="396"/>
    </location>
</feature>
<evidence type="ECO:0000256" key="6">
    <source>
        <dbReference type="ARBA" id="ARBA00023012"/>
    </source>
</evidence>
<dbReference type="InterPro" id="IPR004358">
    <property type="entry name" value="Sig_transdc_His_kin-like_C"/>
</dbReference>
<dbReference type="InterPro" id="IPR035965">
    <property type="entry name" value="PAS-like_dom_sf"/>
</dbReference>
<evidence type="ECO:0000256" key="2">
    <source>
        <dbReference type="ARBA" id="ARBA00012438"/>
    </source>
</evidence>
<dbReference type="SUPFAM" id="SSF55785">
    <property type="entry name" value="PYP-like sensor domain (PAS domain)"/>
    <property type="match status" value="1"/>
</dbReference>
<evidence type="ECO:0000256" key="8">
    <source>
        <dbReference type="SAM" id="MobiDB-lite"/>
    </source>
</evidence>
<dbReference type="RefSeq" id="WP_413258011.1">
    <property type="nucleotide sequence ID" value="NZ_JBHFNS010000058.1"/>
</dbReference>
<keyword evidence="9" id="KW-1133">Transmembrane helix</keyword>
<keyword evidence="12" id="KW-1185">Reference proteome</keyword>
<dbReference type="CDD" id="cd00130">
    <property type="entry name" value="PAS"/>
    <property type="match status" value="1"/>
</dbReference>
<keyword evidence="5 11" id="KW-0418">Kinase</keyword>
<evidence type="ECO:0000256" key="5">
    <source>
        <dbReference type="ARBA" id="ARBA00022777"/>
    </source>
</evidence>
<keyword evidence="7 9" id="KW-0472">Membrane</keyword>
<evidence type="ECO:0000256" key="1">
    <source>
        <dbReference type="ARBA" id="ARBA00000085"/>
    </source>
</evidence>
<dbReference type="InterPro" id="IPR003594">
    <property type="entry name" value="HATPase_dom"/>
</dbReference>
<evidence type="ECO:0000256" key="3">
    <source>
        <dbReference type="ARBA" id="ARBA00022553"/>
    </source>
</evidence>
<evidence type="ECO:0000313" key="12">
    <source>
        <dbReference type="Proteomes" id="UP001576776"/>
    </source>
</evidence>
<dbReference type="Pfam" id="PF00512">
    <property type="entry name" value="HisKA"/>
    <property type="match status" value="1"/>
</dbReference>